<dbReference type="InterPro" id="IPR038476">
    <property type="entry name" value="UvrC_RNase_H_dom_sf"/>
</dbReference>
<dbReference type="InterPro" id="IPR050066">
    <property type="entry name" value="UvrABC_protein_C"/>
</dbReference>
<dbReference type="PANTHER" id="PTHR30562">
    <property type="entry name" value="UVRC/OXIDOREDUCTASE"/>
    <property type="match status" value="1"/>
</dbReference>
<dbReference type="EMBL" id="DTPE01000104">
    <property type="protein sequence ID" value="HGE74969.1"/>
    <property type="molecule type" value="Genomic_DNA"/>
</dbReference>
<dbReference type="Gene3D" id="3.30.420.340">
    <property type="entry name" value="UvrC, RNAse H endonuclease domain"/>
    <property type="match status" value="1"/>
</dbReference>
<proteinExistence type="predicted"/>
<name>A0A7V3RE76_9BACT</name>
<feature type="domain" description="UvrC family homology region profile" evidence="1">
    <location>
        <begin position="115"/>
        <end position="248"/>
    </location>
</feature>
<dbReference type="Pfam" id="PF14520">
    <property type="entry name" value="HHH_5"/>
    <property type="match status" value="1"/>
</dbReference>
<dbReference type="GO" id="GO:0009380">
    <property type="term" value="C:excinuclease repair complex"/>
    <property type="evidence" value="ECO:0007669"/>
    <property type="project" value="TreeGrafter"/>
</dbReference>
<dbReference type="Gene3D" id="1.10.150.20">
    <property type="entry name" value="5' to 3' exonuclease, C-terminal subdomain"/>
    <property type="match status" value="1"/>
</dbReference>
<evidence type="ECO:0000259" key="1">
    <source>
        <dbReference type="PROSITE" id="PS50165"/>
    </source>
</evidence>
<dbReference type="InterPro" id="IPR010994">
    <property type="entry name" value="RuvA_2-like"/>
</dbReference>
<dbReference type="GO" id="GO:0009381">
    <property type="term" value="F:excinuclease ABC activity"/>
    <property type="evidence" value="ECO:0007669"/>
    <property type="project" value="InterPro"/>
</dbReference>
<dbReference type="PANTHER" id="PTHR30562:SF1">
    <property type="entry name" value="UVRABC SYSTEM PROTEIN C"/>
    <property type="match status" value="1"/>
</dbReference>
<evidence type="ECO:0000313" key="2">
    <source>
        <dbReference type="EMBL" id="HGE74969.1"/>
    </source>
</evidence>
<gene>
    <name evidence="2" type="ORF">ENX73_02460</name>
</gene>
<dbReference type="GO" id="GO:0006974">
    <property type="term" value="P:DNA damage response"/>
    <property type="evidence" value="ECO:0007669"/>
    <property type="project" value="TreeGrafter"/>
</dbReference>
<dbReference type="SUPFAM" id="SSF47781">
    <property type="entry name" value="RuvA domain 2-like"/>
    <property type="match status" value="1"/>
</dbReference>
<dbReference type="AlphaFoldDB" id="A0A7V3RE76"/>
<sequence length="370" mass="42243">MKSWIKEKIDLYSEREMFESASRLKRMYERLEGFFEEQKVEFSEPVDVDVLTVRSNAAVLIKIRNGMMLAKFDFEINGGYADFLEWYYIGKGEKPASRIVLESTFKGIKKWSKVLSSDVDGARDDDEKKLISIAVQNLEDHLKSAAFVEVSLKRLAELLSLNVSPKFIEGIDISHTHGTFTVASVVTFEDGKPNKKLYRRYKLANFSKIDDFESMRQVVRRRYSQHPLPDLLLIDGGKGQVDAVKDVISKIGKEASIVGLAKSDERIVFPDSREDLHLPLDDGALRILIEIRDEAHRFATAYHYSLRDKSMIESGLDSIPGIGSKRKKALLATFKNFSRIKKASFEELKEILGEKTAKKLEEIIHRENSL</sequence>
<reference evidence="2" key="1">
    <citation type="journal article" date="2020" name="mSystems">
        <title>Genome- and Community-Level Interaction Insights into Carbon Utilization and Element Cycling Functions of Hydrothermarchaeota in Hydrothermal Sediment.</title>
        <authorList>
            <person name="Zhou Z."/>
            <person name="Liu Y."/>
            <person name="Xu W."/>
            <person name="Pan J."/>
            <person name="Luo Z.H."/>
            <person name="Li M."/>
        </authorList>
    </citation>
    <scope>NUCLEOTIDE SEQUENCE [LARGE SCALE GENOMIC DNA]</scope>
    <source>
        <strain evidence="2">SpSt-966</strain>
    </source>
</reference>
<dbReference type="PROSITE" id="PS50165">
    <property type="entry name" value="UVRC"/>
    <property type="match status" value="1"/>
</dbReference>
<dbReference type="Pfam" id="PF08459">
    <property type="entry name" value="UvrC_RNaseH_dom"/>
    <property type="match status" value="1"/>
</dbReference>
<accession>A0A7V3RE76</accession>
<organism evidence="2">
    <name type="scientific">Mesoaciditoga lauensis</name>
    <dbReference type="NCBI Taxonomy" id="1495039"/>
    <lineage>
        <taxon>Bacteria</taxon>
        <taxon>Thermotogati</taxon>
        <taxon>Thermotogota</taxon>
        <taxon>Thermotogae</taxon>
        <taxon>Mesoaciditogales</taxon>
        <taxon>Mesoaciditogaceae</taxon>
        <taxon>Mesoaciditoga</taxon>
    </lineage>
</organism>
<dbReference type="InterPro" id="IPR001162">
    <property type="entry name" value="UvrC_RNase_H_dom"/>
</dbReference>
<protein>
    <submittedName>
        <fullName evidence="2">Excinuclease ABC subunit C</fullName>
    </submittedName>
</protein>
<comment type="caution">
    <text evidence="2">The sequence shown here is derived from an EMBL/GenBank/DDBJ whole genome shotgun (WGS) entry which is preliminary data.</text>
</comment>